<dbReference type="EnsemblPlants" id="AES77881">
    <property type="protein sequence ID" value="AES77881"/>
    <property type="gene ID" value="MTR_7g021420"/>
</dbReference>
<dbReference type="HOGENOM" id="CLU_1279358_0_0_1"/>
<evidence type="ECO:0000259" key="3">
    <source>
        <dbReference type="Pfam" id="PF20160"/>
    </source>
</evidence>
<reference evidence="4 6" key="1">
    <citation type="journal article" date="2011" name="Nature">
        <title>The Medicago genome provides insight into the evolution of rhizobial symbioses.</title>
        <authorList>
            <person name="Young N.D."/>
            <person name="Debelle F."/>
            <person name="Oldroyd G.E."/>
            <person name="Geurts R."/>
            <person name="Cannon S.B."/>
            <person name="Udvardi M.K."/>
            <person name="Benedito V.A."/>
            <person name="Mayer K.F."/>
            <person name="Gouzy J."/>
            <person name="Schoof H."/>
            <person name="Van de Peer Y."/>
            <person name="Proost S."/>
            <person name="Cook D.R."/>
            <person name="Meyers B.C."/>
            <person name="Spannagl M."/>
            <person name="Cheung F."/>
            <person name="De Mita S."/>
            <person name="Krishnakumar V."/>
            <person name="Gundlach H."/>
            <person name="Zhou S."/>
            <person name="Mudge J."/>
            <person name="Bharti A.K."/>
            <person name="Murray J.D."/>
            <person name="Naoumkina M.A."/>
            <person name="Rosen B."/>
            <person name="Silverstein K.A."/>
            <person name="Tang H."/>
            <person name="Rombauts S."/>
            <person name="Zhao P.X."/>
            <person name="Zhou P."/>
            <person name="Barbe V."/>
            <person name="Bardou P."/>
            <person name="Bechner M."/>
            <person name="Bellec A."/>
            <person name="Berger A."/>
            <person name="Berges H."/>
            <person name="Bidwell S."/>
            <person name="Bisseling T."/>
            <person name="Choisne N."/>
            <person name="Couloux A."/>
            <person name="Denny R."/>
            <person name="Deshpande S."/>
            <person name="Dai X."/>
            <person name="Doyle J.J."/>
            <person name="Dudez A.M."/>
            <person name="Farmer A.D."/>
            <person name="Fouteau S."/>
            <person name="Franken C."/>
            <person name="Gibelin C."/>
            <person name="Gish J."/>
            <person name="Goldstein S."/>
            <person name="Gonzalez A.J."/>
            <person name="Green P.J."/>
            <person name="Hallab A."/>
            <person name="Hartog M."/>
            <person name="Hua A."/>
            <person name="Humphray S.J."/>
            <person name="Jeong D.H."/>
            <person name="Jing Y."/>
            <person name="Jocker A."/>
            <person name="Kenton S.M."/>
            <person name="Kim D.J."/>
            <person name="Klee K."/>
            <person name="Lai H."/>
            <person name="Lang C."/>
            <person name="Lin S."/>
            <person name="Macmil S.L."/>
            <person name="Magdelenat G."/>
            <person name="Matthews L."/>
            <person name="McCorrison J."/>
            <person name="Monaghan E.L."/>
            <person name="Mun J.H."/>
            <person name="Najar F.Z."/>
            <person name="Nicholson C."/>
            <person name="Noirot C."/>
            <person name="O'Bleness M."/>
            <person name="Paule C.R."/>
            <person name="Poulain J."/>
            <person name="Prion F."/>
            <person name="Qin B."/>
            <person name="Qu C."/>
            <person name="Retzel E.F."/>
            <person name="Riddle C."/>
            <person name="Sallet E."/>
            <person name="Samain S."/>
            <person name="Samson N."/>
            <person name="Sanders I."/>
            <person name="Saurat O."/>
            <person name="Scarpelli C."/>
            <person name="Schiex T."/>
            <person name="Segurens B."/>
            <person name="Severin A.J."/>
            <person name="Sherrier D.J."/>
            <person name="Shi R."/>
            <person name="Sims S."/>
            <person name="Singer S.R."/>
            <person name="Sinharoy S."/>
            <person name="Sterck L."/>
            <person name="Viollet A."/>
            <person name="Wang B.B."/>
            <person name="Wang K."/>
            <person name="Wang M."/>
            <person name="Wang X."/>
            <person name="Warfsmann J."/>
            <person name="Weissenbach J."/>
            <person name="White D.D."/>
            <person name="White J.D."/>
            <person name="Wiley G.B."/>
            <person name="Wincker P."/>
            <person name="Xing Y."/>
            <person name="Yang L."/>
            <person name="Yao Z."/>
            <person name="Ying F."/>
            <person name="Zhai J."/>
            <person name="Zhou L."/>
            <person name="Zuber A."/>
            <person name="Denarie J."/>
            <person name="Dixon R.A."/>
            <person name="May G.D."/>
            <person name="Schwartz D.C."/>
            <person name="Rogers J."/>
            <person name="Quetier F."/>
            <person name="Town C.D."/>
            <person name="Roe B.A."/>
        </authorList>
    </citation>
    <scope>NUCLEOTIDE SEQUENCE [LARGE SCALE GENOMIC DNA]</scope>
    <source>
        <strain evidence="4">A17</strain>
        <strain evidence="5 6">cv. Jemalong A17</strain>
    </source>
</reference>
<sequence length="216" mass="24371">MCNSCGVGSIYWSCKEACFLEYEKLQKSYNTCIPDDISDLNSLEYLNICSCSKAFTNERGNHFVTLPSLKELSKLVYLNLDHCKLLKYLPDLPVPALIEHGEYWSVGMYIFNCPELHEGETERCSDITFSWMKQFILANQESSTSCHWIEIVIPGSEIPSWFGDQNVATSISINPSPIIHDNNVIGIVCCVLFSAAPHGEPTTTNEQIAVLYREIQ</sequence>
<keyword evidence="2" id="KW-0677">Repeat</keyword>
<dbReference type="AlphaFoldDB" id="G7KSZ7"/>
<feature type="domain" description="C-JID" evidence="3">
    <location>
        <begin position="153"/>
        <end position="196"/>
    </location>
</feature>
<accession>G7KSZ7</accession>
<reference evidence="5" key="3">
    <citation type="submission" date="2015-04" db="UniProtKB">
        <authorList>
            <consortium name="EnsemblPlants"/>
        </authorList>
    </citation>
    <scope>IDENTIFICATION</scope>
    <source>
        <strain evidence="5">cv. Jemalong A17</strain>
    </source>
</reference>
<dbReference type="EMBL" id="CM001223">
    <property type="protein sequence ID" value="AES77881.2"/>
    <property type="molecule type" value="Genomic_DNA"/>
</dbReference>
<proteinExistence type="predicted"/>
<evidence type="ECO:0000313" key="4">
    <source>
        <dbReference type="EMBL" id="AES77881.2"/>
    </source>
</evidence>
<dbReference type="SUPFAM" id="SSF52058">
    <property type="entry name" value="L domain-like"/>
    <property type="match status" value="1"/>
</dbReference>
<evidence type="ECO:0000256" key="1">
    <source>
        <dbReference type="ARBA" id="ARBA00022614"/>
    </source>
</evidence>
<dbReference type="Proteomes" id="UP000002051">
    <property type="component" value="Unassembled WGS sequence"/>
</dbReference>
<evidence type="ECO:0000313" key="5">
    <source>
        <dbReference type="EnsemblPlants" id="AES77881"/>
    </source>
</evidence>
<gene>
    <name evidence="4" type="ordered locus">MTR_7g021420</name>
</gene>
<dbReference type="Gene3D" id="3.80.10.10">
    <property type="entry name" value="Ribonuclease Inhibitor"/>
    <property type="match status" value="1"/>
</dbReference>
<name>G7KSZ7_MEDTR</name>
<keyword evidence="1" id="KW-0433">Leucine-rich repeat</keyword>
<organism evidence="4 6">
    <name type="scientific">Medicago truncatula</name>
    <name type="common">Barrel medic</name>
    <name type="synonym">Medicago tribuloides</name>
    <dbReference type="NCBI Taxonomy" id="3880"/>
    <lineage>
        <taxon>Eukaryota</taxon>
        <taxon>Viridiplantae</taxon>
        <taxon>Streptophyta</taxon>
        <taxon>Embryophyta</taxon>
        <taxon>Tracheophyta</taxon>
        <taxon>Spermatophyta</taxon>
        <taxon>Magnoliopsida</taxon>
        <taxon>eudicotyledons</taxon>
        <taxon>Gunneridae</taxon>
        <taxon>Pentapetalae</taxon>
        <taxon>rosids</taxon>
        <taxon>fabids</taxon>
        <taxon>Fabales</taxon>
        <taxon>Fabaceae</taxon>
        <taxon>Papilionoideae</taxon>
        <taxon>50 kb inversion clade</taxon>
        <taxon>NPAAA clade</taxon>
        <taxon>Hologalegina</taxon>
        <taxon>IRL clade</taxon>
        <taxon>Trifolieae</taxon>
        <taxon>Medicago</taxon>
    </lineage>
</organism>
<keyword evidence="6" id="KW-1185">Reference proteome</keyword>
<dbReference type="InterPro" id="IPR045344">
    <property type="entry name" value="C-JID"/>
</dbReference>
<dbReference type="Pfam" id="PF20160">
    <property type="entry name" value="C-JID"/>
    <property type="match status" value="1"/>
</dbReference>
<accession>A0A0C3W2N2</accession>
<evidence type="ECO:0000313" key="6">
    <source>
        <dbReference type="Proteomes" id="UP000002051"/>
    </source>
</evidence>
<protein>
    <recommendedName>
        <fullName evidence="3">C-JID domain-containing protein</fullName>
    </recommendedName>
</protein>
<evidence type="ECO:0000256" key="2">
    <source>
        <dbReference type="ARBA" id="ARBA00022737"/>
    </source>
</evidence>
<dbReference type="InterPro" id="IPR032675">
    <property type="entry name" value="LRR_dom_sf"/>
</dbReference>
<reference evidence="4 6" key="2">
    <citation type="journal article" date="2014" name="BMC Genomics">
        <title>An improved genome release (version Mt4.0) for the model legume Medicago truncatula.</title>
        <authorList>
            <person name="Tang H."/>
            <person name="Krishnakumar V."/>
            <person name="Bidwell S."/>
            <person name="Rosen B."/>
            <person name="Chan A."/>
            <person name="Zhou S."/>
            <person name="Gentzbittel L."/>
            <person name="Childs K.L."/>
            <person name="Yandell M."/>
            <person name="Gundlach H."/>
            <person name="Mayer K.F."/>
            <person name="Schwartz D.C."/>
            <person name="Town C.D."/>
        </authorList>
    </citation>
    <scope>GENOME REANNOTATION</scope>
    <source>
        <strain evidence="5 6">cv. Jemalong A17</strain>
    </source>
</reference>